<accession>A0ABV4YIC6</accession>
<keyword evidence="9" id="KW-1185">Reference proteome</keyword>
<reference evidence="8 9" key="1">
    <citation type="submission" date="2024-09" db="EMBL/GenBank/DDBJ databases">
        <title>Floridaenema gen nov. (Aerosakkonemataceae, Aerosakkonematales ord. nov., Cyanobacteria) from benthic tropical and subtropical fresh waters, with the description of four new species.</title>
        <authorList>
            <person name="Moretto J.A."/>
            <person name="Berthold D.E."/>
            <person name="Lefler F.W."/>
            <person name="Huang I.-S."/>
            <person name="Laughinghouse H. IV."/>
        </authorList>
    </citation>
    <scope>NUCLEOTIDE SEQUENCE [LARGE SCALE GENOMIC DNA]</scope>
    <source>
        <strain evidence="8 9">BLCC-F154</strain>
    </source>
</reference>
<keyword evidence="3" id="KW-1003">Cell membrane</keyword>
<dbReference type="Proteomes" id="UP001576776">
    <property type="component" value="Unassembled WGS sequence"/>
</dbReference>
<evidence type="ECO:0000256" key="2">
    <source>
        <dbReference type="ARBA" id="ARBA00007430"/>
    </source>
</evidence>
<evidence type="ECO:0000256" key="1">
    <source>
        <dbReference type="ARBA" id="ARBA00004651"/>
    </source>
</evidence>
<dbReference type="PANTHER" id="PTHR30250">
    <property type="entry name" value="PST FAMILY PREDICTED COLANIC ACID TRANSPORTER"/>
    <property type="match status" value="1"/>
</dbReference>
<evidence type="ECO:0000256" key="5">
    <source>
        <dbReference type="ARBA" id="ARBA00022989"/>
    </source>
</evidence>
<evidence type="ECO:0000313" key="9">
    <source>
        <dbReference type="Proteomes" id="UP001576776"/>
    </source>
</evidence>
<feature type="transmembrane region" description="Helical" evidence="7">
    <location>
        <begin position="375"/>
        <end position="394"/>
    </location>
</feature>
<sequence>MNLGTSLAKPIATIKKKFDNEFIRNLSWLGGSEAVNRILRLAATVVLARSLNDYDYGLAALVLTTYEFTQVFTRIGIGGKVIQADEESLESICNGAYWLNWVICSSLFVIQCIIAFPVAWFYHENALIMPICVLGLVYLITPFGRIQSTLIQRENRLKVTAVGSVVQMAAANILTAVFAILHMGMWAIILPRLLVAPIDIYINLTNHPWRIKKGFTTERWGEVFKFGMNILGISLLATLRNNLDYLIIARFLGVKELGLYFFAFNAGLGISSNIILSITTALYPYLCAVRSNWEEFKKRYFGSLKKIAVIIIPFVILQSSLAPFYVPIIFGKKWVEAVPILILICLSAIPRPFFLASTNLLAAMGKPHLSFRGNILFTSIFAIALIIGVQWGAIGVAISVLLAHVIFMPGFTVWATQFVFGKKHQKAVQNIS</sequence>
<comment type="caution">
    <text evidence="8">The sequence shown here is derived from an EMBL/GenBank/DDBJ whole genome shotgun (WGS) entry which is preliminary data.</text>
</comment>
<keyword evidence="6 7" id="KW-0472">Membrane</keyword>
<evidence type="ECO:0000313" key="8">
    <source>
        <dbReference type="EMBL" id="MFB2938273.1"/>
    </source>
</evidence>
<dbReference type="Pfam" id="PF13440">
    <property type="entry name" value="Polysacc_synt_3"/>
    <property type="match status" value="1"/>
</dbReference>
<evidence type="ECO:0000256" key="7">
    <source>
        <dbReference type="SAM" id="Phobius"/>
    </source>
</evidence>
<feature type="transmembrane region" description="Helical" evidence="7">
    <location>
        <begin position="340"/>
        <end position="363"/>
    </location>
</feature>
<keyword evidence="5 7" id="KW-1133">Transmembrane helix</keyword>
<feature type="transmembrane region" description="Helical" evidence="7">
    <location>
        <begin position="400"/>
        <end position="420"/>
    </location>
</feature>
<evidence type="ECO:0000256" key="3">
    <source>
        <dbReference type="ARBA" id="ARBA00022475"/>
    </source>
</evidence>
<feature type="transmembrane region" description="Helical" evidence="7">
    <location>
        <begin position="127"/>
        <end position="147"/>
    </location>
</feature>
<gene>
    <name evidence="8" type="ORF">ACE1B6_23755</name>
</gene>
<organism evidence="8 9">
    <name type="scientific">Floridaenema fluviatile BLCC-F154</name>
    <dbReference type="NCBI Taxonomy" id="3153640"/>
    <lineage>
        <taxon>Bacteria</taxon>
        <taxon>Bacillati</taxon>
        <taxon>Cyanobacteriota</taxon>
        <taxon>Cyanophyceae</taxon>
        <taxon>Oscillatoriophycideae</taxon>
        <taxon>Aerosakkonematales</taxon>
        <taxon>Aerosakkonemataceae</taxon>
        <taxon>Floridanema</taxon>
        <taxon>Floridanema fluviatile</taxon>
    </lineage>
</organism>
<name>A0ABV4YIC6_9CYAN</name>
<feature type="transmembrane region" description="Helical" evidence="7">
    <location>
        <begin position="98"/>
        <end position="121"/>
    </location>
</feature>
<evidence type="ECO:0000256" key="6">
    <source>
        <dbReference type="ARBA" id="ARBA00023136"/>
    </source>
</evidence>
<comment type="subcellular location">
    <subcellularLocation>
        <location evidence="1">Cell membrane</location>
        <topology evidence="1">Multi-pass membrane protein</topology>
    </subcellularLocation>
</comment>
<feature type="transmembrane region" description="Helical" evidence="7">
    <location>
        <begin position="307"/>
        <end position="328"/>
    </location>
</feature>
<dbReference type="EMBL" id="JBHFNS010000087">
    <property type="protein sequence ID" value="MFB2938273.1"/>
    <property type="molecule type" value="Genomic_DNA"/>
</dbReference>
<proteinExistence type="inferred from homology"/>
<dbReference type="RefSeq" id="WP_413259755.1">
    <property type="nucleotide sequence ID" value="NZ_JBHFNS010000087.1"/>
</dbReference>
<dbReference type="InterPro" id="IPR050833">
    <property type="entry name" value="Poly_Biosynth_Transport"/>
</dbReference>
<dbReference type="CDD" id="cd13127">
    <property type="entry name" value="MATE_tuaB_like"/>
    <property type="match status" value="1"/>
</dbReference>
<feature type="transmembrane region" description="Helical" evidence="7">
    <location>
        <begin position="259"/>
        <end position="286"/>
    </location>
</feature>
<keyword evidence="4 7" id="KW-0812">Transmembrane</keyword>
<protein>
    <submittedName>
        <fullName evidence="8">Lipopolysaccharide biosynthesis protein</fullName>
    </submittedName>
</protein>
<comment type="similarity">
    <text evidence="2">Belongs to the polysaccharide synthase family.</text>
</comment>
<feature type="transmembrane region" description="Helical" evidence="7">
    <location>
        <begin position="159"/>
        <end position="179"/>
    </location>
</feature>
<evidence type="ECO:0000256" key="4">
    <source>
        <dbReference type="ARBA" id="ARBA00022692"/>
    </source>
</evidence>
<dbReference type="PANTHER" id="PTHR30250:SF10">
    <property type="entry name" value="LIPOPOLYSACCHARIDE BIOSYNTHESIS PROTEIN WZXC"/>
    <property type="match status" value="1"/>
</dbReference>